<feature type="domain" description="Cytidyltransferase-like" evidence="10">
    <location>
        <begin position="4"/>
        <end position="132"/>
    </location>
</feature>
<evidence type="ECO:0000313" key="11">
    <source>
        <dbReference type="EMBL" id="MEI4769879.1"/>
    </source>
</evidence>
<feature type="binding site" evidence="9">
    <location>
        <position position="86"/>
    </location>
    <ligand>
        <name>substrate</name>
    </ligand>
</feature>
<accession>A0ABU8F4D2</accession>
<keyword evidence="2 9" id="KW-0808">Transferase</keyword>
<keyword evidence="7 9" id="KW-0173">Coenzyme A biosynthesis</keyword>
<comment type="caution">
    <text evidence="11">The sequence shown here is derived from an EMBL/GenBank/DDBJ whole genome shotgun (WGS) entry which is preliminary data.</text>
</comment>
<feature type="site" description="Transition state stabilizer" evidence="9">
    <location>
        <position position="16"/>
    </location>
</feature>
<evidence type="ECO:0000256" key="3">
    <source>
        <dbReference type="ARBA" id="ARBA00022695"/>
    </source>
</evidence>
<evidence type="ECO:0000256" key="9">
    <source>
        <dbReference type="HAMAP-Rule" id="MF_00151"/>
    </source>
</evidence>
<dbReference type="CDD" id="cd02163">
    <property type="entry name" value="PPAT"/>
    <property type="match status" value="1"/>
</dbReference>
<dbReference type="PRINTS" id="PR01020">
    <property type="entry name" value="LPSBIOSNTHSS"/>
</dbReference>
<dbReference type="SUPFAM" id="SSF52374">
    <property type="entry name" value="Nucleotidylyl transferase"/>
    <property type="match status" value="1"/>
</dbReference>
<feature type="binding site" evidence="9">
    <location>
        <begin position="87"/>
        <end position="89"/>
    </location>
    <ligand>
        <name>ATP</name>
        <dbReference type="ChEBI" id="CHEBI:30616"/>
    </ligand>
</feature>
<comment type="cofactor">
    <cofactor evidence="9">
        <name>Mg(2+)</name>
        <dbReference type="ChEBI" id="CHEBI:18420"/>
    </cofactor>
</comment>
<dbReference type="PANTHER" id="PTHR21342">
    <property type="entry name" value="PHOSPHOPANTETHEINE ADENYLYLTRANSFERASE"/>
    <property type="match status" value="1"/>
</dbReference>
<comment type="function">
    <text evidence="9">Reversibly transfers an adenylyl group from ATP to 4'-phosphopantetheine, yielding dephospho-CoA (dPCoA) and pyrophosphate.</text>
</comment>
<sequence length="163" mass="19000">MKAIYPGSFDPITNGHIDIIKRASDFFDEILVAVMINSKKQYLFSLEERRKLIEDSFKNNKKVKIDTFEGLLVDYMREHNYRAIIKGLRTVTDYGYEAQMALINKNLYKEAETFFIHSEEKYSFLSSSIVKEVYLNGGKLSSYIPNHVENALLEKIQVTKNNR</sequence>
<dbReference type="HAMAP" id="MF_00151">
    <property type="entry name" value="PPAT_bact"/>
    <property type="match status" value="1"/>
</dbReference>
<feature type="binding site" evidence="9">
    <location>
        <position position="16"/>
    </location>
    <ligand>
        <name>ATP</name>
        <dbReference type="ChEBI" id="CHEBI:30616"/>
    </ligand>
</feature>
<comment type="similarity">
    <text evidence="9">Belongs to the bacterial CoaD family.</text>
</comment>
<evidence type="ECO:0000256" key="5">
    <source>
        <dbReference type="ARBA" id="ARBA00022840"/>
    </source>
</evidence>
<feature type="binding site" evidence="9">
    <location>
        <begin position="8"/>
        <end position="9"/>
    </location>
    <ligand>
        <name>ATP</name>
        <dbReference type="ChEBI" id="CHEBI:30616"/>
    </ligand>
</feature>
<keyword evidence="6 9" id="KW-0460">Magnesium</keyword>
<keyword evidence="5 9" id="KW-0067">ATP-binding</keyword>
<evidence type="ECO:0000256" key="8">
    <source>
        <dbReference type="ARBA" id="ARBA00029346"/>
    </source>
</evidence>
<protein>
    <recommendedName>
        <fullName evidence="9">Phosphopantetheine adenylyltransferase</fullName>
        <ecNumber evidence="9">2.7.7.3</ecNumber>
    </recommendedName>
    <alternativeName>
        <fullName evidence="9">Dephospho-CoA pyrophosphorylase</fullName>
    </alternativeName>
    <alternativeName>
        <fullName evidence="9">Pantetheine-phosphate adenylyltransferase</fullName>
        <shortName evidence="9">PPAT</shortName>
    </alternativeName>
</protein>
<gene>
    <name evidence="9 11" type="primary">coaD</name>
    <name evidence="11" type="ORF">WAX74_09515</name>
</gene>
<reference evidence="11 12" key="1">
    <citation type="submission" date="2024-01" db="EMBL/GenBank/DDBJ databases">
        <title>Seven novel Bacillus-like species.</title>
        <authorList>
            <person name="Liu G."/>
        </authorList>
    </citation>
    <scope>NUCLEOTIDE SEQUENCE [LARGE SCALE GENOMIC DNA]</scope>
    <source>
        <strain evidence="11 12">FJAT-51614</strain>
    </source>
</reference>
<keyword evidence="12" id="KW-1185">Reference proteome</keyword>
<dbReference type="EC" id="2.7.7.3" evidence="9"/>
<evidence type="ECO:0000259" key="10">
    <source>
        <dbReference type="Pfam" id="PF01467"/>
    </source>
</evidence>
<comment type="subunit">
    <text evidence="9">Homohexamer.</text>
</comment>
<feature type="binding site" evidence="9">
    <location>
        <position position="8"/>
    </location>
    <ligand>
        <name>substrate</name>
    </ligand>
</feature>
<evidence type="ECO:0000256" key="4">
    <source>
        <dbReference type="ARBA" id="ARBA00022741"/>
    </source>
</evidence>
<evidence type="ECO:0000313" key="12">
    <source>
        <dbReference type="Proteomes" id="UP001364890"/>
    </source>
</evidence>
<dbReference type="InterPro" id="IPR001980">
    <property type="entry name" value="PPAT"/>
</dbReference>
<dbReference type="NCBIfam" id="TIGR01510">
    <property type="entry name" value="coaD_prev_kdtB"/>
    <property type="match status" value="1"/>
</dbReference>
<dbReference type="PANTHER" id="PTHR21342:SF1">
    <property type="entry name" value="PHOSPHOPANTETHEINE ADENYLYLTRANSFERASE"/>
    <property type="match status" value="1"/>
</dbReference>
<proteinExistence type="inferred from homology"/>
<keyword evidence="4 9" id="KW-0547">Nucleotide-binding</keyword>
<evidence type="ECO:0000256" key="6">
    <source>
        <dbReference type="ARBA" id="ARBA00022842"/>
    </source>
</evidence>
<comment type="subcellular location">
    <subcellularLocation>
        <location evidence="9">Cytoplasm</location>
    </subcellularLocation>
</comment>
<dbReference type="InterPro" id="IPR014729">
    <property type="entry name" value="Rossmann-like_a/b/a_fold"/>
</dbReference>
<evidence type="ECO:0000256" key="7">
    <source>
        <dbReference type="ARBA" id="ARBA00022993"/>
    </source>
</evidence>
<feature type="binding site" evidence="9">
    <location>
        <position position="97"/>
    </location>
    <ligand>
        <name>ATP</name>
        <dbReference type="ChEBI" id="CHEBI:30616"/>
    </ligand>
</feature>
<evidence type="ECO:0000256" key="1">
    <source>
        <dbReference type="ARBA" id="ARBA00022490"/>
    </source>
</evidence>
<feature type="binding site" evidence="9">
    <location>
        <position position="72"/>
    </location>
    <ligand>
        <name>substrate</name>
    </ligand>
</feature>
<feature type="binding site" evidence="9">
    <location>
        <position position="40"/>
    </location>
    <ligand>
        <name>substrate</name>
    </ligand>
</feature>
<dbReference type="NCBIfam" id="TIGR00125">
    <property type="entry name" value="cyt_tran_rel"/>
    <property type="match status" value="1"/>
</dbReference>
<feature type="binding site" evidence="9">
    <location>
        <begin position="122"/>
        <end position="128"/>
    </location>
    <ligand>
        <name>ATP</name>
        <dbReference type="ChEBI" id="CHEBI:30616"/>
    </ligand>
</feature>
<organism evidence="11 12">
    <name type="scientific">Psychrobacillus mangrovi</name>
    <dbReference type="NCBI Taxonomy" id="3117745"/>
    <lineage>
        <taxon>Bacteria</taxon>
        <taxon>Bacillati</taxon>
        <taxon>Bacillota</taxon>
        <taxon>Bacilli</taxon>
        <taxon>Bacillales</taxon>
        <taxon>Bacillaceae</taxon>
        <taxon>Psychrobacillus</taxon>
    </lineage>
</organism>
<dbReference type="EMBL" id="JBAWSY010000005">
    <property type="protein sequence ID" value="MEI4769879.1"/>
    <property type="molecule type" value="Genomic_DNA"/>
</dbReference>
<dbReference type="Gene3D" id="3.40.50.620">
    <property type="entry name" value="HUPs"/>
    <property type="match status" value="1"/>
</dbReference>
<keyword evidence="1 9" id="KW-0963">Cytoplasm</keyword>
<dbReference type="GO" id="GO:0004595">
    <property type="term" value="F:pantetheine-phosphate adenylyltransferase activity"/>
    <property type="evidence" value="ECO:0007669"/>
    <property type="project" value="UniProtKB-EC"/>
</dbReference>
<keyword evidence="3 9" id="KW-0548">Nucleotidyltransferase</keyword>
<comment type="catalytic activity">
    <reaction evidence="8 9">
        <text>(R)-4'-phosphopantetheine + ATP + H(+) = 3'-dephospho-CoA + diphosphate</text>
        <dbReference type="Rhea" id="RHEA:19801"/>
        <dbReference type="ChEBI" id="CHEBI:15378"/>
        <dbReference type="ChEBI" id="CHEBI:30616"/>
        <dbReference type="ChEBI" id="CHEBI:33019"/>
        <dbReference type="ChEBI" id="CHEBI:57328"/>
        <dbReference type="ChEBI" id="CHEBI:61723"/>
        <dbReference type="EC" id="2.7.7.3"/>
    </reaction>
</comment>
<dbReference type="InterPro" id="IPR004821">
    <property type="entry name" value="Cyt_trans-like"/>
</dbReference>
<name>A0ABU8F4D2_9BACI</name>
<dbReference type="Pfam" id="PF01467">
    <property type="entry name" value="CTP_transf_like"/>
    <property type="match status" value="1"/>
</dbReference>
<evidence type="ECO:0000256" key="2">
    <source>
        <dbReference type="ARBA" id="ARBA00022679"/>
    </source>
</evidence>
<comment type="pathway">
    <text evidence="9">Cofactor biosynthesis; coenzyme A biosynthesis; CoA from (R)-pantothenate: step 4/5.</text>
</comment>
<dbReference type="Proteomes" id="UP001364890">
    <property type="component" value="Unassembled WGS sequence"/>
</dbReference>
<dbReference type="RefSeq" id="WP_336497429.1">
    <property type="nucleotide sequence ID" value="NZ_JBAWSY010000005.1"/>
</dbReference>